<dbReference type="Pfam" id="PF00386">
    <property type="entry name" value="C1q"/>
    <property type="match status" value="1"/>
</dbReference>
<sequence>MNTLLSAVGGESFYHLAFSAGFRRDVTFAQGRVIVYEQILLNTGTVYNRTMGIFYCPQSGVYAFHFHVLSQYGKEAYLQLHHNHKKVASAYCQPTGHGGSGNSAILHLKTGDQVWVEAARTAYLHGTPANSYTTFSGYLISPSFDVKR</sequence>
<name>A0A9E8AHM4_HALDH</name>
<dbReference type="AlphaFoldDB" id="A0A9E8AHM4"/>
<dbReference type="Gene3D" id="2.60.120.40">
    <property type="match status" value="1"/>
</dbReference>
<dbReference type="GO" id="GO:0005576">
    <property type="term" value="C:extracellular region"/>
    <property type="evidence" value="ECO:0007669"/>
    <property type="project" value="UniProtKB-SubCell"/>
</dbReference>
<dbReference type="SMART" id="SM00110">
    <property type="entry name" value="C1Q"/>
    <property type="match status" value="1"/>
</dbReference>
<evidence type="ECO:0000256" key="2">
    <source>
        <dbReference type="ARBA" id="ARBA00022525"/>
    </source>
</evidence>
<evidence type="ECO:0000256" key="1">
    <source>
        <dbReference type="ARBA" id="ARBA00004613"/>
    </source>
</evidence>
<dbReference type="SUPFAM" id="SSF49842">
    <property type="entry name" value="TNF-like"/>
    <property type="match status" value="1"/>
</dbReference>
<keyword evidence="2" id="KW-0964">Secreted</keyword>
<dbReference type="PRINTS" id="PR00007">
    <property type="entry name" value="COMPLEMNTC1Q"/>
</dbReference>
<dbReference type="PANTHER" id="PTHR15427">
    <property type="entry name" value="EMILIN ELASTIN MICROFIBRIL INTERFACE-LOCATED PROTEIN ELASTIN MICROFIBRIL INTERFACER"/>
    <property type="match status" value="1"/>
</dbReference>
<evidence type="ECO:0000259" key="3">
    <source>
        <dbReference type="PROSITE" id="PS50871"/>
    </source>
</evidence>
<dbReference type="InterPro" id="IPR008983">
    <property type="entry name" value="Tumour_necrosis_fac-like_dom"/>
</dbReference>
<dbReference type="InterPro" id="IPR050392">
    <property type="entry name" value="Collagen/C1q_domain"/>
</dbReference>
<comment type="subcellular location">
    <subcellularLocation>
        <location evidence="1">Secreted</location>
    </subcellularLocation>
</comment>
<dbReference type="EMBL" id="OL614079">
    <property type="protein sequence ID" value="UZC46532.1"/>
    <property type="molecule type" value="mRNA"/>
</dbReference>
<dbReference type="PANTHER" id="PTHR15427:SF50">
    <property type="entry name" value="COMPLEMENT C1Q TUMOR NECROSIS FACTOR-RELATED PROTEIN 2-LIKE"/>
    <property type="match status" value="1"/>
</dbReference>
<organism evidence="4">
    <name type="scientific">Haliotis discus hannai</name>
    <name type="common">Japanese abalone</name>
    <dbReference type="NCBI Taxonomy" id="42344"/>
    <lineage>
        <taxon>Eukaryota</taxon>
        <taxon>Metazoa</taxon>
        <taxon>Spiralia</taxon>
        <taxon>Lophotrochozoa</taxon>
        <taxon>Mollusca</taxon>
        <taxon>Gastropoda</taxon>
        <taxon>Vetigastropoda</taxon>
        <taxon>Lepetellida</taxon>
        <taxon>Haliotoidea</taxon>
        <taxon>Haliotidae</taxon>
        <taxon>Haliotis</taxon>
    </lineage>
</organism>
<dbReference type="InterPro" id="IPR001073">
    <property type="entry name" value="C1q_dom"/>
</dbReference>
<accession>A0A9E8AHM4</accession>
<evidence type="ECO:0000313" key="4">
    <source>
        <dbReference type="EMBL" id="UZC46532.1"/>
    </source>
</evidence>
<proteinExistence type="evidence at transcript level"/>
<reference evidence="4" key="1">
    <citation type="submission" date="2021-11" db="EMBL/GenBank/DDBJ databases">
        <authorList>
            <person name="Yang D."/>
            <person name="Lv X."/>
        </authorList>
    </citation>
    <scope>NUCLEOTIDE SEQUENCE</scope>
</reference>
<protein>
    <submittedName>
        <fullName evidence="4">Sialic acid binding lectins</fullName>
    </submittedName>
</protein>
<dbReference type="PROSITE" id="PS50871">
    <property type="entry name" value="C1Q"/>
    <property type="match status" value="1"/>
</dbReference>
<feature type="domain" description="C1q" evidence="3">
    <location>
        <begin position="11"/>
        <end position="146"/>
    </location>
</feature>